<dbReference type="InterPro" id="IPR004441">
    <property type="entry name" value="rRNA_MeTrfase_TrmH"/>
</dbReference>
<dbReference type="InterPro" id="IPR001537">
    <property type="entry name" value="SpoU_MeTrfase"/>
</dbReference>
<organism evidence="5">
    <name type="scientific">Leptospirillum ferriphilum</name>
    <dbReference type="NCBI Taxonomy" id="178606"/>
    <lineage>
        <taxon>Bacteria</taxon>
        <taxon>Pseudomonadati</taxon>
        <taxon>Nitrospirota</taxon>
        <taxon>Nitrospiria</taxon>
        <taxon>Nitrospirales</taxon>
        <taxon>Nitrospiraceae</taxon>
        <taxon>Leptospirillum</taxon>
    </lineage>
</organism>
<gene>
    <name evidence="5" type="primary">rlmB</name>
    <name evidence="5" type="ORF">ENX03_02685</name>
</gene>
<dbReference type="GO" id="GO:0003723">
    <property type="term" value="F:RNA binding"/>
    <property type="evidence" value="ECO:0007669"/>
    <property type="project" value="InterPro"/>
</dbReference>
<reference evidence="5" key="1">
    <citation type="journal article" date="2020" name="mSystems">
        <title>Genome- and Community-Level Interaction Insights into Carbon Utilization and Element Cycling Functions of Hydrothermarchaeota in Hydrothermal Sediment.</title>
        <authorList>
            <person name="Zhou Z."/>
            <person name="Liu Y."/>
            <person name="Xu W."/>
            <person name="Pan J."/>
            <person name="Luo Z.H."/>
            <person name="Li M."/>
        </authorList>
    </citation>
    <scope>NUCLEOTIDE SEQUENCE [LARGE SCALE GENOMIC DNA]</scope>
    <source>
        <strain evidence="5">SpSt-902</strain>
    </source>
</reference>
<dbReference type="InterPro" id="IPR013123">
    <property type="entry name" value="SpoU_subst-bd"/>
</dbReference>
<evidence type="ECO:0000313" key="5">
    <source>
        <dbReference type="EMBL" id="HFT92849.1"/>
    </source>
</evidence>
<dbReference type="InterPro" id="IPR029026">
    <property type="entry name" value="tRNA_m1G_MTases_N"/>
</dbReference>
<dbReference type="GO" id="GO:0006396">
    <property type="term" value="P:RNA processing"/>
    <property type="evidence" value="ECO:0007669"/>
    <property type="project" value="InterPro"/>
</dbReference>
<dbReference type="Gene3D" id="3.40.1280.10">
    <property type="match status" value="1"/>
</dbReference>
<dbReference type="Pfam" id="PF08032">
    <property type="entry name" value="SpoU_sub_bind"/>
    <property type="match status" value="1"/>
</dbReference>
<dbReference type="InterPro" id="IPR029064">
    <property type="entry name" value="Ribosomal_eL30-like_sf"/>
</dbReference>
<proteinExistence type="predicted"/>
<dbReference type="CDD" id="cd18103">
    <property type="entry name" value="SpoU-like_RlmB"/>
    <property type="match status" value="1"/>
</dbReference>
<dbReference type="GO" id="GO:0032259">
    <property type="term" value="P:methylation"/>
    <property type="evidence" value="ECO:0007669"/>
    <property type="project" value="UniProtKB-KW"/>
</dbReference>
<sequence length="270" mass="29545">MEKSRFPARRQPRRIATNPENIEPPTGIGGLHAVLELLRSQPRLISRLYLKDDPRPDTRRQEILKRARERGIPVDFVPRLALDRMAPDLVHQGVYAALEPLPLLELGDFLDSHPDLPSPLVAVDGVQDPRNLGALLRTCDAAGVKGVILPKRRVAPLSPVCAKTSSGALFTLPLIRVGNLSQTLIALRKTGYGVAALALGGNTAYRTFPHPLIVVVGEEEKGVSRPVLHQSDWIVSLPMHGQVASLNLSVALGIFLYAQHPENTQTPFPR</sequence>
<protein>
    <submittedName>
        <fullName evidence="5">23S rRNA (Guanosine(2251)-2'-O)-methyltransferase RlmB</fullName>
    </submittedName>
</protein>
<dbReference type="PANTHER" id="PTHR46429:SF1">
    <property type="entry name" value="23S RRNA (GUANOSINE-2'-O-)-METHYLTRANSFERASE RLMB"/>
    <property type="match status" value="1"/>
</dbReference>
<dbReference type="GO" id="GO:0005829">
    <property type="term" value="C:cytosol"/>
    <property type="evidence" value="ECO:0007669"/>
    <property type="project" value="TreeGrafter"/>
</dbReference>
<dbReference type="Gene3D" id="3.30.1330.30">
    <property type="match status" value="1"/>
</dbReference>
<dbReference type="AlphaFoldDB" id="A0A7C3QU99"/>
<feature type="compositionally biased region" description="Basic residues" evidence="3">
    <location>
        <begin position="1"/>
        <end position="13"/>
    </location>
</feature>
<evidence type="ECO:0000256" key="3">
    <source>
        <dbReference type="SAM" id="MobiDB-lite"/>
    </source>
</evidence>
<dbReference type="SUPFAM" id="SSF55315">
    <property type="entry name" value="L30e-like"/>
    <property type="match status" value="1"/>
</dbReference>
<evidence type="ECO:0000256" key="2">
    <source>
        <dbReference type="ARBA" id="ARBA00022679"/>
    </source>
</evidence>
<dbReference type="SUPFAM" id="SSF75217">
    <property type="entry name" value="alpha/beta knot"/>
    <property type="match status" value="1"/>
</dbReference>
<feature type="domain" description="RNA 2-O ribose methyltransferase substrate binding" evidence="4">
    <location>
        <begin position="27"/>
        <end position="104"/>
    </location>
</feature>
<keyword evidence="1 5" id="KW-0489">Methyltransferase</keyword>
<dbReference type="PANTHER" id="PTHR46429">
    <property type="entry name" value="23S RRNA (GUANOSINE-2'-O-)-METHYLTRANSFERASE RLMB"/>
    <property type="match status" value="1"/>
</dbReference>
<dbReference type="Pfam" id="PF00588">
    <property type="entry name" value="SpoU_methylase"/>
    <property type="match status" value="1"/>
</dbReference>
<dbReference type="EMBL" id="DTMM01000059">
    <property type="protein sequence ID" value="HFT92849.1"/>
    <property type="molecule type" value="Genomic_DNA"/>
</dbReference>
<dbReference type="SMART" id="SM00967">
    <property type="entry name" value="SpoU_sub_bind"/>
    <property type="match status" value="1"/>
</dbReference>
<accession>A0A7C3QU99</accession>
<evidence type="ECO:0000259" key="4">
    <source>
        <dbReference type="SMART" id="SM00967"/>
    </source>
</evidence>
<keyword evidence="2 5" id="KW-0808">Transferase</keyword>
<dbReference type="InterPro" id="IPR029028">
    <property type="entry name" value="Alpha/beta_knot_MTases"/>
</dbReference>
<feature type="region of interest" description="Disordered" evidence="3">
    <location>
        <begin position="1"/>
        <end position="26"/>
    </location>
</feature>
<name>A0A7C3QU99_9BACT</name>
<evidence type="ECO:0000256" key="1">
    <source>
        <dbReference type="ARBA" id="ARBA00022603"/>
    </source>
</evidence>
<comment type="caution">
    <text evidence="5">The sequence shown here is derived from an EMBL/GenBank/DDBJ whole genome shotgun (WGS) entry which is preliminary data.</text>
</comment>
<dbReference type="GO" id="GO:0008173">
    <property type="term" value="F:RNA methyltransferase activity"/>
    <property type="evidence" value="ECO:0007669"/>
    <property type="project" value="InterPro"/>
</dbReference>
<dbReference type="NCBIfam" id="TIGR00186">
    <property type="entry name" value="rRNA_methyl_3"/>
    <property type="match status" value="1"/>
</dbReference>